<dbReference type="InterPro" id="IPR007560">
    <property type="entry name" value="Restrct_endonuc_IV_Mrr"/>
</dbReference>
<dbReference type="InterPro" id="IPR052906">
    <property type="entry name" value="Type_IV_Methyl-Rstrct_Enzyme"/>
</dbReference>
<dbReference type="RefSeq" id="WP_189004075.1">
    <property type="nucleotide sequence ID" value="NZ_BMOD01000013.1"/>
</dbReference>
<keyword evidence="2" id="KW-0255">Endonuclease</keyword>
<dbReference type="PIRSF" id="PIRSF031853">
    <property type="entry name" value="UPC031853"/>
    <property type="match status" value="1"/>
</dbReference>
<dbReference type="EMBL" id="BMOD01000013">
    <property type="protein sequence ID" value="GGJ43174.1"/>
    <property type="molecule type" value="Genomic_DNA"/>
</dbReference>
<keyword evidence="3" id="KW-1185">Reference proteome</keyword>
<dbReference type="PANTHER" id="PTHR30015:SF7">
    <property type="entry name" value="TYPE IV METHYL-DIRECTED RESTRICTION ENZYME ECOKMRR"/>
    <property type="match status" value="1"/>
</dbReference>
<keyword evidence="2" id="KW-0378">Hydrolase</keyword>
<dbReference type="GO" id="GO:0004519">
    <property type="term" value="F:endonuclease activity"/>
    <property type="evidence" value="ECO:0007669"/>
    <property type="project" value="UniProtKB-KW"/>
</dbReference>
<dbReference type="SUPFAM" id="SSF52980">
    <property type="entry name" value="Restriction endonuclease-like"/>
    <property type="match status" value="1"/>
</dbReference>
<comment type="caution">
    <text evidence="2">The sequence shown here is derived from an EMBL/GenBank/DDBJ whole genome shotgun (WGS) entry which is preliminary data.</text>
</comment>
<organism evidence="2 3">
    <name type="scientific">Deinococcus roseus</name>
    <dbReference type="NCBI Taxonomy" id="392414"/>
    <lineage>
        <taxon>Bacteria</taxon>
        <taxon>Thermotogati</taxon>
        <taxon>Deinococcota</taxon>
        <taxon>Deinococci</taxon>
        <taxon>Deinococcales</taxon>
        <taxon>Deinococcaceae</taxon>
        <taxon>Deinococcus</taxon>
    </lineage>
</organism>
<dbReference type="InterPro" id="IPR016984">
    <property type="entry name" value="UCP031853"/>
</dbReference>
<dbReference type="Pfam" id="PF04471">
    <property type="entry name" value="Mrr_cat"/>
    <property type="match status" value="1"/>
</dbReference>
<accession>A0ABQ2D2E4</accession>
<gene>
    <name evidence="2" type="ORF">GCM10008938_31790</name>
</gene>
<dbReference type="InterPro" id="IPR011335">
    <property type="entry name" value="Restrct_endonuc-II-like"/>
</dbReference>
<dbReference type="InterPro" id="IPR011856">
    <property type="entry name" value="tRNA_endonuc-like_dom_sf"/>
</dbReference>
<evidence type="ECO:0000259" key="1">
    <source>
        <dbReference type="Pfam" id="PF04471"/>
    </source>
</evidence>
<evidence type="ECO:0000313" key="2">
    <source>
        <dbReference type="EMBL" id="GGJ43174.1"/>
    </source>
</evidence>
<evidence type="ECO:0000313" key="3">
    <source>
        <dbReference type="Proteomes" id="UP000632222"/>
    </source>
</evidence>
<dbReference type="Gene3D" id="3.40.1350.10">
    <property type="match status" value="1"/>
</dbReference>
<proteinExistence type="predicted"/>
<keyword evidence="2" id="KW-0540">Nuclease</keyword>
<reference evidence="3" key="1">
    <citation type="journal article" date="2019" name="Int. J. Syst. Evol. Microbiol.">
        <title>The Global Catalogue of Microorganisms (GCM) 10K type strain sequencing project: providing services to taxonomists for standard genome sequencing and annotation.</title>
        <authorList>
            <consortium name="The Broad Institute Genomics Platform"/>
            <consortium name="The Broad Institute Genome Sequencing Center for Infectious Disease"/>
            <person name="Wu L."/>
            <person name="Ma J."/>
        </authorList>
    </citation>
    <scope>NUCLEOTIDE SEQUENCE [LARGE SCALE GENOMIC DNA]</scope>
    <source>
        <strain evidence="3">JCM 14370</strain>
    </source>
</reference>
<name>A0ABQ2D2E4_9DEIO</name>
<protein>
    <submittedName>
        <fullName evidence="2">Restriction endonuclease</fullName>
    </submittedName>
</protein>
<dbReference type="PANTHER" id="PTHR30015">
    <property type="entry name" value="MRR RESTRICTION SYSTEM PROTEIN"/>
    <property type="match status" value="1"/>
</dbReference>
<sequence>MTLWLVRAGSQGERESFALEQGLAVIGWNELPDLGRFDSKEALKDMMDRVYFEQKPKTIINWLGQVWAFKALIQVGDLVALPLKTSSSIAIGRIASSYEYRTDLPEDMRHTRKVDWLKEIPRSAFDQSLLYSLGAFMTVCRIQRDNAEQKVLNLLQASDQALVQQGQHSFPENLSVVPTDADPADSVTDLEVVAYDQIKKRLDQVYHSKGHEFARLIDALLQAQGYVTLFSKPGADGGIDLLAGRGPLGFDPPRLCVQVKATSDKVKVQEVRELEGVMQRVGADQGLFVSWGGYTSSVGTENRSQFFRVRLWNANDVIQHLLQVYERLPLAFRDILPLKRLWVLVPEAAEG</sequence>
<feature type="domain" description="Restriction endonuclease type IV Mrr" evidence="1">
    <location>
        <begin position="209"/>
        <end position="319"/>
    </location>
</feature>
<dbReference type="Proteomes" id="UP000632222">
    <property type="component" value="Unassembled WGS sequence"/>
</dbReference>